<gene>
    <name evidence="1" type="ORF">DM484_10570</name>
</gene>
<dbReference type="EMBL" id="QJPH01000289">
    <property type="protein sequence ID" value="PZN79988.1"/>
    <property type="molecule type" value="Genomic_DNA"/>
</dbReference>
<dbReference type="Proteomes" id="UP000249396">
    <property type="component" value="Unassembled WGS sequence"/>
</dbReference>
<evidence type="ECO:0000313" key="2">
    <source>
        <dbReference type="Proteomes" id="UP000249396"/>
    </source>
</evidence>
<evidence type="ECO:0000313" key="1">
    <source>
        <dbReference type="EMBL" id="PZN79988.1"/>
    </source>
</evidence>
<name>A0A2W4RJP6_9GAMM</name>
<protein>
    <submittedName>
        <fullName evidence="1">Replication protein</fullName>
    </submittedName>
</protein>
<comment type="caution">
    <text evidence="1">The sequence shown here is derived from an EMBL/GenBank/DDBJ whole genome shotgun (WGS) entry which is preliminary data.</text>
</comment>
<reference evidence="1 2" key="1">
    <citation type="journal article" date="2018" name="Aquat. Microb. Ecol.">
        <title>Gammaproteobacterial methanotrophs dominate.</title>
        <authorList>
            <person name="Rissanen A.J."/>
            <person name="Saarenheimo J."/>
            <person name="Tiirola M."/>
            <person name="Peura S."/>
            <person name="Aalto S.L."/>
            <person name="Karvinen A."/>
            <person name="Nykanen H."/>
        </authorList>
    </citation>
    <scope>NUCLEOTIDE SEQUENCE [LARGE SCALE GENOMIC DNA]</scope>
    <source>
        <strain evidence="1">AMbin10</strain>
    </source>
</reference>
<sequence length="357" mass="41378">MYTEEVQEPSENDYNNRQLDLFQGFLCNNTEEREKLSNTIELWDSVPRYSISRRQQLTMRDEKTGTLPIYTIEFTYKGESFRAEIRPAKINDKDVSGVIRTIEYYPSNREELVEDALRKLASQKPHGFVRLQPKEASGVAFSLNGLRVELAERGHAFSYQEIVLSLNILHFSSIDIYKDDTEKTARISSSYLPVLAAVSRNQIEADSTSKWLVHFHPFITKGITTLAYRQFNYEKMMGLSTQLCRWIHKYLCMKFTQASMLTPPFQIYYKTIKRNSGLLKQKKERENFIDVENALNELKSKAVLADWEKTESLGPRGKKLDTLYKLRPTSEFCREARAANKRHADVTAAALCKKHQS</sequence>
<organism evidence="1 2">
    <name type="scientific">Candidatus Methylumidiphilus alinenensis</name>
    <dbReference type="NCBI Taxonomy" id="2202197"/>
    <lineage>
        <taxon>Bacteria</taxon>
        <taxon>Pseudomonadati</taxon>
        <taxon>Pseudomonadota</taxon>
        <taxon>Gammaproteobacteria</taxon>
        <taxon>Methylococcales</taxon>
        <taxon>Candidatus Methylumidiphilus</taxon>
    </lineage>
</organism>
<accession>A0A2W4RJP6</accession>
<proteinExistence type="predicted"/>
<dbReference type="AlphaFoldDB" id="A0A2W4RJP6"/>